<proteinExistence type="predicted"/>
<protein>
    <submittedName>
        <fullName evidence="2">Transposase</fullName>
    </submittedName>
</protein>
<organism evidence="2 3">
    <name type="scientific">Rhodocytophaga rosea</name>
    <dbReference type="NCBI Taxonomy" id="2704465"/>
    <lineage>
        <taxon>Bacteria</taxon>
        <taxon>Pseudomonadati</taxon>
        <taxon>Bacteroidota</taxon>
        <taxon>Cytophagia</taxon>
        <taxon>Cytophagales</taxon>
        <taxon>Rhodocytophagaceae</taxon>
        <taxon>Rhodocytophaga</taxon>
    </lineage>
</organism>
<dbReference type="Pfam" id="PF01609">
    <property type="entry name" value="DDE_Tnp_1"/>
    <property type="match status" value="1"/>
</dbReference>
<keyword evidence="3" id="KW-1185">Reference proteome</keyword>
<feature type="domain" description="Transposase IS4-like" evidence="1">
    <location>
        <begin position="161"/>
        <end position="327"/>
    </location>
</feature>
<gene>
    <name evidence="2" type="ORF">GXP67_33910</name>
</gene>
<evidence type="ECO:0000313" key="2">
    <source>
        <dbReference type="EMBL" id="QHT71298.1"/>
    </source>
</evidence>
<reference evidence="2 3" key="1">
    <citation type="submission" date="2020-01" db="EMBL/GenBank/DDBJ databases">
        <authorList>
            <person name="Kim M.K."/>
        </authorList>
    </citation>
    <scope>NUCLEOTIDE SEQUENCE [LARGE SCALE GENOMIC DNA]</scope>
    <source>
        <strain evidence="2 3">172606-1</strain>
    </source>
</reference>
<dbReference type="RefSeq" id="WP_162447237.1">
    <property type="nucleotide sequence ID" value="NZ_CP048222.1"/>
</dbReference>
<dbReference type="GO" id="GO:0006313">
    <property type="term" value="P:DNA transposition"/>
    <property type="evidence" value="ECO:0007669"/>
    <property type="project" value="InterPro"/>
</dbReference>
<dbReference type="SUPFAM" id="SSF53098">
    <property type="entry name" value="Ribonuclease H-like"/>
    <property type="match status" value="1"/>
</dbReference>
<sequence length="399" mass="45957">MSIETLTRTIMGKMHGIGKWQTDFFLELILLWLRLRGRYNFENLCRQGKFSAFTYRKWFSKDFDFTTFNHLLISGYTGKERIVAFDPSFIAKSGKHTYGIGYFWSGCAQAMKKGLEIAGVAAVDVLNHTAFHYQATQTALTEGESLLSYYGKLISGQATQLLKLSPYLVVDAYFSKYSFIEKVISSGLQVITRLRDDAVLLYPYLGPRREGRGRPTKYAGKLQVKQLDLQYFKPCLKEEDFTCFQALLYSKALKRLLNIVIVHTYKADGSIKSCKIFASTDIALSGSGLWLYYHLRFQIEFLYRDAKQFLSLTHCQSRCKDRLHFGFNFSLTLISLVKVVHWLTQSAEQRRAFSLQDLKTHYTNQFLLERFFVAFGICPQTAKNNPEYETLLNFAKIAA</sequence>
<evidence type="ECO:0000313" key="3">
    <source>
        <dbReference type="Proteomes" id="UP000480178"/>
    </source>
</evidence>
<accession>A0A6C0GT14</accession>
<dbReference type="AlphaFoldDB" id="A0A6C0GT14"/>
<evidence type="ECO:0000259" key="1">
    <source>
        <dbReference type="Pfam" id="PF01609"/>
    </source>
</evidence>
<dbReference type="KEGG" id="rhoz:GXP67_33910"/>
<dbReference type="InterPro" id="IPR012337">
    <property type="entry name" value="RNaseH-like_sf"/>
</dbReference>
<dbReference type="InterPro" id="IPR002559">
    <property type="entry name" value="Transposase_11"/>
</dbReference>
<name>A0A6C0GT14_9BACT</name>
<dbReference type="EMBL" id="CP048222">
    <property type="protein sequence ID" value="QHT71298.1"/>
    <property type="molecule type" value="Genomic_DNA"/>
</dbReference>
<dbReference type="Proteomes" id="UP000480178">
    <property type="component" value="Chromosome"/>
</dbReference>
<dbReference type="GO" id="GO:0004803">
    <property type="term" value="F:transposase activity"/>
    <property type="evidence" value="ECO:0007669"/>
    <property type="project" value="InterPro"/>
</dbReference>
<dbReference type="GO" id="GO:0003677">
    <property type="term" value="F:DNA binding"/>
    <property type="evidence" value="ECO:0007669"/>
    <property type="project" value="InterPro"/>
</dbReference>